<dbReference type="AlphaFoldDB" id="A0A0C2N7F3"/>
<keyword evidence="14" id="KW-1185">Reference proteome</keyword>
<dbReference type="GO" id="GO:0006491">
    <property type="term" value="P:N-glycan processing"/>
    <property type="evidence" value="ECO:0007669"/>
    <property type="project" value="TreeGrafter"/>
</dbReference>
<dbReference type="GO" id="GO:0005975">
    <property type="term" value="P:carbohydrate metabolic process"/>
    <property type="evidence" value="ECO:0007669"/>
    <property type="project" value="InterPro"/>
</dbReference>
<dbReference type="Pfam" id="PF01055">
    <property type="entry name" value="Glyco_hydro_31_2nd"/>
    <property type="match status" value="1"/>
</dbReference>
<dbReference type="SUPFAM" id="SSF51445">
    <property type="entry name" value="(Trans)glycosidases"/>
    <property type="match status" value="1"/>
</dbReference>
<dbReference type="GO" id="GO:0005783">
    <property type="term" value="C:endoplasmic reticulum"/>
    <property type="evidence" value="ECO:0007669"/>
    <property type="project" value="UniProtKB-SubCell"/>
</dbReference>
<dbReference type="GO" id="GO:0090599">
    <property type="term" value="F:alpha-glucosidase activity"/>
    <property type="evidence" value="ECO:0007669"/>
    <property type="project" value="TreeGrafter"/>
</dbReference>
<keyword evidence="7" id="KW-0325">Glycoprotein</keyword>
<reference evidence="13 14" key="1">
    <citation type="journal article" date="2014" name="Genome Biol. Evol.">
        <title>The genome of the myxosporean Thelohanellus kitauei shows adaptations to nutrient acquisition within its fish host.</title>
        <authorList>
            <person name="Yang Y."/>
            <person name="Xiong J."/>
            <person name="Zhou Z."/>
            <person name="Huo F."/>
            <person name="Miao W."/>
            <person name="Ran C."/>
            <person name="Liu Y."/>
            <person name="Zhang J."/>
            <person name="Feng J."/>
            <person name="Wang M."/>
            <person name="Wang M."/>
            <person name="Wang L."/>
            <person name="Yao B."/>
        </authorList>
    </citation>
    <scope>NUCLEOTIDE SEQUENCE [LARGE SCALE GENOMIC DNA]</scope>
    <source>
        <strain evidence="13">Wuqing</strain>
    </source>
</reference>
<evidence type="ECO:0000256" key="2">
    <source>
        <dbReference type="ARBA" id="ARBA00004833"/>
    </source>
</evidence>
<evidence type="ECO:0000313" key="13">
    <source>
        <dbReference type="EMBL" id="KII72255.1"/>
    </source>
</evidence>
<protein>
    <recommendedName>
        <fullName evidence="9">Glucosidase II subunit alpha</fullName>
    </recommendedName>
</protein>
<feature type="domain" description="Glycoside hydrolase family 31 N-terminal" evidence="12">
    <location>
        <begin position="74"/>
        <end position="280"/>
    </location>
</feature>
<dbReference type="Gene3D" id="2.60.40.1760">
    <property type="entry name" value="glycosyl hydrolase (family 31)"/>
    <property type="match status" value="1"/>
</dbReference>
<comment type="pathway">
    <text evidence="2">Glycan metabolism; N-glycan metabolism.</text>
</comment>
<evidence type="ECO:0000256" key="7">
    <source>
        <dbReference type="ARBA" id="ARBA00023180"/>
    </source>
</evidence>
<dbReference type="InterPro" id="IPR025887">
    <property type="entry name" value="Glyco_hydro_31_N_dom"/>
</dbReference>
<dbReference type="Gene3D" id="3.20.20.80">
    <property type="entry name" value="Glycosidases"/>
    <property type="match status" value="1"/>
</dbReference>
<name>A0A0C2N7F3_THEKT</name>
<feature type="domain" description="Glycoside hydrolase family 31 TIM barrel" evidence="11">
    <location>
        <begin position="339"/>
        <end position="387"/>
    </location>
</feature>
<evidence type="ECO:0000256" key="5">
    <source>
        <dbReference type="ARBA" id="ARBA00022801"/>
    </source>
</evidence>
<dbReference type="SUPFAM" id="SSF74650">
    <property type="entry name" value="Galactose mutarotase-like"/>
    <property type="match status" value="1"/>
</dbReference>
<dbReference type="OrthoDB" id="3237269at2759"/>
<keyword evidence="8 10" id="KW-0326">Glycosidase</keyword>
<comment type="similarity">
    <text evidence="3 10">Belongs to the glycosyl hydrolase 31 family.</text>
</comment>
<organism evidence="13 14">
    <name type="scientific">Thelohanellus kitauei</name>
    <name type="common">Myxosporean</name>
    <dbReference type="NCBI Taxonomy" id="669202"/>
    <lineage>
        <taxon>Eukaryota</taxon>
        <taxon>Metazoa</taxon>
        <taxon>Cnidaria</taxon>
        <taxon>Myxozoa</taxon>
        <taxon>Myxosporea</taxon>
        <taxon>Bivalvulida</taxon>
        <taxon>Platysporina</taxon>
        <taxon>Myxobolidae</taxon>
        <taxon>Thelohanellus</taxon>
    </lineage>
</organism>
<keyword evidence="6" id="KW-0256">Endoplasmic reticulum</keyword>
<proteinExistence type="inferred from homology"/>
<comment type="caution">
    <text evidence="13">The sequence shown here is derived from an EMBL/GenBank/DDBJ whole genome shotgun (WGS) entry which is preliminary data.</text>
</comment>
<sequence length="392" mass="44695">MKLEFVLIIATASCVLRSKFKTCEQSGFCSRVYGSKLTADRFEAKEVECDKGVISAILYDKLYSDELVFRALSLENNRVRFHVTQRSPRSPRFDLFRDGWKGVQDEPAVDHSVPIYKVNLSFCELVFSNNYRVSVDFNPLLITISGPGGKKIVTINENNALFIEPQIIPTSHADNPNETETESFARESFDGHTDSLPNGFQAVSFDATFHDFKHVYGLPEHADTFSLNTDNARYRLYNLDVFEFELYNQMALYGSVPYVVAKNDETTIGLLFLNAAEMWVNLNKVSPNPVKSFIGLNKDSITRVESRWVAESGNIDIILMLGPNPKDVSYQYALTTGFPSLPPFFAIAYHQCRWNYNDQEDVNNVHTQFDEYTIPLDVVWLDIEHTPHKKFA</sequence>
<dbReference type="Proteomes" id="UP000031668">
    <property type="component" value="Unassembled WGS sequence"/>
</dbReference>
<accession>A0A0C2N7F3</accession>
<dbReference type="InterPro" id="IPR000322">
    <property type="entry name" value="Glyco_hydro_31_TIM"/>
</dbReference>
<evidence type="ECO:0000256" key="1">
    <source>
        <dbReference type="ARBA" id="ARBA00004240"/>
    </source>
</evidence>
<evidence type="ECO:0000256" key="9">
    <source>
        <dbReference type="ARBA" id="ARBA00042895"/>
    </source>
</evidence>
<dbReference type="InterPro" id="IPR011013">
    <property type="entry name" value="Gal_mutarotase_sf_dom"/>
</dbReference>
<dbReference type="CDD" id="cd14752">
    <property type="entry name" value="GH31_N"/>
    <property type="match status" value="1"/>
</dbReference>
<dbReference type="GO" id="GO:0030246">
    <property type="term" value="F:carbohydrate binding"/>
    <property type="evidence" value="ECO:0007669"/>
    <property type="project" value="InterPro"/>
</dbReference>
<evidence type="ECO:0000259" key="11">
    <source>
        <dbReference type="Pfam" id="PF01055"/>
    </source>
</evidence>
<dbReference type="InterPro" id="IPR017853">
    <property type="entry name" value="GH"/>
</dbReference>
<evidence type="ECO:0000256" key="3">
    <source>
        <dbReference type="ARBA" id="ARBA00007806"/>
    </source>
</evidence>
<evidence type="ECO:0000256" key="10">
    <source>
        <dbReference type="RuleBase" id="RU361185"/>
    </source>
</evidence>
<dbReference type="Pfam" id="PF13802">
    <property type="entry name" value="Gal_mutarotas_2"/>
    <property type="match status" value="1"/>
</dbReference>
<dbReference type="EMBL" id="JWZT01001317">
    <property type="protein sequence ID" value="KII72255.1"/>
    <property type="molecule type" value="Genomic_DNA"/>
</dbReference>
<evidence type="ECO:0000259" key="12">
    <source>
        <dbReference type="Pfam" id="PF13802"/>
    </source>
</evidence>
<dbReference type="OMA" id="NTDNARY"/>
<evidence type="ECO:0000313" key="14">
    <source>
        <dbReference type="Proteomes" id="UP000031668"/>
    </source>
</evidence>
<gene>
    <name evidence="13" type="ORF">RF11_08679</name>
</gene>
<dbReference type="PANTHER" id="PTHR22762:SF54">
    <property type="entry name" value="BCDNA.GH04962"/>
    <property type="match status" value="1"/>
</dbReference>
<evidence type="ECO:0000256" key="4">
    <source>
        <dbReference type="ARBA" id="ARBA00022729"/>
    </source>
</evidence>
<evidence type="ECO:0000256" key="8">
    <source>
        <dbReference type="ARBA" id="ARBA00023295"/>
    </source>
</evidence>
<dbReference type="PANTHER" id="PTHR22762">
    <property type="entry name" value="ALPHA-GLUCOSIDASE"/>
    <property type="match status" value="1"/>
</dbReference>
<keyword evidence="5 10" id="KW-0378">Hydrolase</keyword>
<keyword evidence="4" id="KW-0732">Signal</keyword>
<comment type="subcellular location">
    <subcellularLocation>
        <location evidence="1">Endoplasmic reticulum</location>
    </subcellularLocation>
</comment>
<evidence type="ECO:0000256" key="6">
    <source>
        <dbReference type="ARBA" id="ARBA00022824"/>
    </source>
</evidence>